<dbReference type="PROSITE" id="PS50088">
    <property type="entry name" value="ANK_REPEAT"/>
    <property type="match status" value="2"/>
</dbReference>
<dbReference type="PANTHER" id="PTHR24198:SF165">
    <property type="entry name" value="ANKYRIN REPEAT-CONTAINING PROTEIN-RELATED"/>
    <property type="match status" value="1"/>
</dbReference>
<evidence type="ECO:0000313" key="6">
    <source>
        <dbReference type="Proteomes" id="UP001357485"/>
    </source>
</evidence>
<evidence type="ECO:0000256" key="1">
    <source>
        <dbReference type="ARBA" id="ARBA00022737"/>
    </source>
</evidence>
<dbReference type="PANTHER" id="PTHR24198">
    <property type="entry name" value="ANKYRIN REPEAT AND PROTEIN KINASE DOMAIN-CONTAINING PROTEIN"/>
    <property type="match status" value="1"/>
</dbReference>
<keyword evidence="2 3" id="KW-0040">ANK repeat</keyword>
<keyword evidence="1" id="KW-0677">Repeat</keyword>
<dbReference type="Pfam" id="PF12796">
    <property type="entry name" value="Ank_2"/>
    <property type="match status" value="1"/>
</dbReference>
<feature type="repeat" description="ANK" evidence="3">
    <location>
        <begin position="88"/>
        <end position="120"/>
    </location>
</feature>
<sequence length="402" mass="44659">MAKILLDFGANIEQTDSRGLTPLLIAAKHKQPELVRLLLRNASDVHARDSNKRNVLHHATSGAREEDVVHMVLSIVEYEPDVNAKDNEGKTPLHYCVKFHNTQAAMVLIQKGAVLEAKDDAGETAAALAIKMKKYEFVKLLYNAGAELDRTAVPLKFKRFNNFLDKLEAKGRHPLTSHAMSVSILKGYNSKPRDPGTQEEATQGDARSVANTDGRSLNFPSNSVALLISAFAAKLCEHLDGVSRHRDAVKNIVEALPDLLKFFSLKLEPEAKPGPSKAAMTFVRRHRSDIAEAVKEVMSQAEHKDSDADSVNERPRPTDIHDFKKIVGDWKNQNDEGWDDPNMATGEPADVKGFQHTFLDEEDLGAIPDVSTAREFLIESSAYRWLLDNLKARSLGLLTERK</sequence>
<dbReference type="Gene3D" id="1.25.40.20">
    <property type="entry name" value="Ankyrin repeat-containing domain"/>
    <property type="match status" value="1"/>
</dbReference>
<comment type="caution">
    <text evidence="5">The sequence shown here is derived from an EMBL/GenBank/DDBJ whole genome shotgun (WGS) entry which is preliminary data.</text>
</comment>
<dbReference type="EMBL" id="JAVRRA010008868">
    <property type="protein sequence ID" value="KAK5254919.1"/>
    <property type="molecule type" value="Genomic_DNA"/>
</dbReference>
<protein>
    <submittedName>
        <fullName evidence="5">Uncharacterized protein</fullName>
    </submittedName>
</protein>
<evidence type="ECO:0000256" key="2">
    <source>
        <dbReference type="ARBA" id="ARBA00023043"/>
    </source>
</evidence>
<evidence type="ECO:0000256" key="4">
    <source>
        <dbReference type="SAM" id="MobiDB-lite"/>
    </source>
</evidence>
<organism evidence="5 6">
    <name type="scientific">Cryomyces antarcticus</name>
    <dbReference type="NCBI Taxonomy" id="329879"/>
    <lineage>
        <taxon>Eukaryota</taxon>
        <taxon>Fungi</taxon>
        <taxon>Dikarya</taxon>
        <taxon>Ascomycota</taxon>
        <taxon>Pezizomycotina</taxon>
        <taxon>Dothideomycetes</taxon>
        <taxon>Dothideomycetes incertae sedis</taxon>
        <taxon>Cryomyces</taxon>
    </lineage>
</organism>
<evidence type="ECO:0000313" key="5">
    <source>
        <dbReference type="EMBL" id="KAK5254919.1"/>
    </source>
</evidence>
<dbReference type="PROSITE" id="PS50297">
    <property type="entry name" value="ANK_REP_REGION"/>
    <property type="match status" value="2"/>
</dbReference>
<feature type="region of interest" description="Disordered" evidence="4">
    <location>
        <begin position="186"/>
        <end position="214"/>
    </location>
</feature>
<dbReference type="InterPro" id="IPR002110">
    <property type="entry name" value="Ankyrin_rpt"/>
</dbReference>
<feature type="repeat" description="ANK" evidence="3">
    <location>
        <begin position="18"/>
        <end position="50"/>
    </location>
</feature>
<feature type="region of interest" description="Disordered" evidence="4">
    <location>
        <begin position="299"/>
        <end position="318"/>
    </location>
</feature>
<dbReference type="Proteomes" id="UP001357485">
    <property type="component" value="Unassembled WGS sequence"/>
</dbReference>
<evidence type="ECO:0000256" key="3">
    <source>
        <dbReference type="PROSITE-ProRule" id="PRU00023"/>
    </source>
</evidence>
<dbReference type="InterPro" id="IPR036770">
    <property type="entry name" value="Ankyrin_rpt-contain_sf"/>
</dbReference>
<dbReference type="Pfam" id="PF13857">
    <property type="entry name" value="Ank_5"/>
    <property type="match status" value="1"/>
</dbReference>
<dbReference type="SMART" id="SM00248">
    <property type="entry name" value="ANK"/>
    <property type="match status" value="4"/>
</dbReference>
<name>A0ABR0LX72_9PEZI</name>
<dbReference type="SUPFAM" id="SSF48403">
    <property type="entry name" value="Ankyrin repeat"/>
    <property type="match status" value="1"/>
</dbReference>
<accession>A0ABR0LX72</accession>
<feature type="non-terminal residue" evidence="5">
    <location>
        <position position="402"/>
    </location>
</feature>
<proteinExistence type="predicted"/>
<keyword evidence="6" id="KW-1185">Reference proteome</keyword>
<gene>
    <name evidence="5" type="ORF">LTR16_004711</name>
</gene>
<reference evidence="5 6" key="1">
    <citation type="submission" date="2023-08" db="EMBL/GenBank/DDBJ databases">
        <title>Black Yeasts Isolated from many extreme environments.</title>
        <authorList>
            <person name="Coleine C."/>
            <person name="Stajich J.E."/>
            <person name="Selbmann L."/>
        </authorList>
    </citation>
    <scope>NUCLEOTIDE SEQUENCE [LARGE SCALE GENOMIC DNA]</scope>
    <source>
        <strain evidence="5 6">CCFEE 536</strain>
    </source>
</reference>